<dbReference type="InterPro" id="IPR020115">
    <property type="entry name" value="Fin"/>
</dbReference>
<name>A0A4Y7RTB8_9FIRM</name>
<keyword evidence="2" id="KW-1185">Reference proteome</keyword>
<protein>
    <recommendedName>
        <fullName evidence="3">DUF2757 domain-containing protein</fullName>
    </recommendedName>
</protein>
<evidence type="ECO:0000313" key="2">
    <source>
        <dbReference type="Proteomes" id="UP000297597"/>
    </source>
</evidence>
<dbReference type="EMBL" id="QFFZ01000008">
    <property type="protein sequence ID" value="TEB12254.1"/>
    <property type="molecule type" value="Genomic_DNA"/>
</dbReference>
<dbReference type="RefSeq" id="WP_192902803.1">
    <property type="nucleotide sequence ID" value="NZ_QFFZ01000008.1"/>
</dbReference>
<dbReference type="Proteomes" id="UP000297597">
    <property type="component" value="Unassembled WGS sequence"/>
</dbReference>
<dbReference type="AlphaFoldDB" id="A0A4Y7RTB8"/>
<reference evidence="1 2" key="1">
    <citation type="journal article" date="2018" name="Environ. Microbiol.">
        <title>Novel energy conservation strategies and behaviour of Pelotomaculum schinkii driving syntrophic propionate catabolism.</title>
        <authorList>
            <person name="Hidalgo-Ahumada C.A.P."/>
            <person name="Nobu M.K."/>
            <person name="Narihiro T."/>
            <person name="Tamaki H."/>
            <person name="Liu W.T."/>
            <person name="Kamagata Y."/>
            <person name="Stams A.J.M."/>
            <person name="Imachi H."/>
            <person name="Sousa D.Z."/>
        </authorList>
    </citation>
    <scope>NUCLEOTIDE SEQUENCE [LARGE SCALE GENOMIC DNA]</scope>
    <source>
        <strain evidence="1 2">MGP</strain>
    </source>
</reference>
<sequence length="78" mass="8516">MKLLYVCDYCDAIIEEVELPARLSDAAVSGLTGIEPQDIMKTGGGQEETFFLTTICDDCRETIYGGPDSTFYNGPVLN</sequence>
<proteinExistence type="predicted"/>
<dbReference type="Pfam" id="PF10955">
    <property type="entry name" value="Fin"/>
    <property type="match status" value="1"/>
</dbReference>
<organism evidence="1 2">
    <name type="scientific">Pelotomaculum propionicicum</name>
    <dbReference type="NCBI Taxonomy" id="258475"/>
    <lineage>
        <taxon>Bacteria</taxon>
        <taxon>Bacillati</taxon>
        <taxon>Bacillota</taxon>
        <taxon>Clostridia</taxon>
        <taxon>Eubacteriales</taxon>
        <taxon>Desulfotomaculaceae</taxon>
        <taxon>Pelotomaculum</taxon>
    </lineage>
</organism>
<evidence type="ECO:0008006" key="3">
    <source>
        <dbReference type="Google" id="ProtNLM"/>
    </source>
</evidence>
<accession>A0A4Y7RTB8</accession>
<evidence type="ECO:0000313" key="1">
    <source>
        <dbReference type="EMBL" id="TEB12254.1"/>
    </source>
</evidence>
<gene>
    <name evidence="1" type="ORF">Pmgp_01145</name>
</gene>
<dbReference type="GO" id="GO:0010468">
    <property type="term" value="P:regulation of gene expression"/>
    <property type="evidence" value="ECO:0007669"/>
    <property type="project" value="InterPro"/>
</dbReference>
<comment type="caution">
    <text evidence="1">The sequence shown here is derived from an EMBL/GenBank/DDBJ whole genome shotgun (WGS) entry which is preliminary data.</text>
</comment>